<evidence type="ECO:0000256" key="6">
    <source>
        <dbReference type="SAM" id="Phobius"/>
    </source>
</evidence>
<reference evidence="7 8" key="1">
    <citation type="submission" date="2024-04" db="EMBL/GenBank/DDBJ databases">
        <title>Phyllosticta paracitricarpa is synonymous to the EU quarantine fungus P. citricarpa based on phylogenomic analyses.</title>
        <authorList>
            <consortium name="Lawrence Berkeley National Laboratory"/>
            <person name="Van Ingen-Buijs V.A."/>
            <person name="Van Westerhoven A.C."/>
            <person name="Haridas S."/>
            <person name="Skiadas P."/>
            <person name="Martin F."/>
            <person name="Groenewald J.Z."/>
            <person name="Crous P.W."/>
            <person name="Seidl M.F."/>
        </authorList>
    </citation>
    <scope>NUCLEOTIDE SEQUENCE [LARGE SCALE GENOMIC DNA]</scope>
    <source>
        <strain evidence="7 8">CBS 123371</strain>
    </source>
</reference>
<evidence type="ECO:0000256" key="2">
    <source>
        <dbReference type="ARBA" id="ARBA00010617"/>
    </source>
</evidence>
<dbReference type="InterPro" id="IPR050121">
    <property type="entry name" value="Cytochrome_P450_monoxygenase"/>
</dbReference>
<evidence type="ECO:0000256" key="1">
    <source>
        <dbReference type="ARBA" id="ARBA00001971"/>
    </source>
</evidence>
<dbReference type="Gene3D" id="1.10.630.10">
    <property type="entry name" value="Cytochrome P450"/>
    <property type="match status" value="1"/>
</dbReference>
<dbReference type="InterPro" id="IPR002401">
    <property type="entry name" value="Cyt_P450_E_grp-I"/>
</dbReference>
<keyword evidence="5" id="KW-0503">Monooxygenase</keyword>
<dbReference type="PANTHER" id="PTHR24305">
    <property type="entry name" value="CYTOCHROME P450"/>
    <property type="match status" value="1"/>
</dbReference>
<dbReference type="Proteomes" id="UP001363622">
    <property type="component" value="Unassembled WGS sequence"/>
</dbReference>
<keyword evidence="3 5" id="KW-0479">Metal-binding</keyword>
<protein>
    <submittedName>
        <fullName evidence="7">Cytochrome P450</fullName>
    </submittedName>
</protein>
<dbReference type="EMBL" id="JBBPHU010000006">
    <property type="protein sequence ID" value="KAK7516620.1"/>
    <property type="molecule type" value="Genomic_DNA"/>
</dbReference>
<accession>A0ABR1KL95</accession>
<dbReference type="SUPFAM" id="SSF48264">
    <property type="entry name" value="Cytochrome P450"/>
    <property type="match status" value="1"/>
</dbReference>
<evidence type="ECO:0000256" key="3">
    <source>
        <dbReference type="ARBA" id="ARBA00022723"/>
    </source>
</evidence>
<keyword evidence="5" id="KW-0349">Heme</keyword>
<keyword evidence="6" id="KW-0812">Transmembrane</keyword>
<dbReference type="InterPro" id="IPR001128">
    <property type="entry name" value="Cyt_P450"/>
</dbReference>
<name>A0ABR1KL95_9PEZI</name>
<dbReference type="PRINTS" id="PR00463">
    <property type="entry name" value="EP450I"/>
</dbReference>
<keyword evidence="6" id="KW-0472">Membrane</keyword>
<dbReference type="PANTHER" id="PTHR24305:SF166">
    <property type="entry name" value="CYTOCHROME P450 12A4, MITOCHONDRIAL-RELATED"/>
    <property type="match status" value="1"/>
</dbReference>
<keyword evidence="4 5" id="KW-0408">Iron</keyword>
<evidence type="ECO:0000313" key="7">
    <source>
        <dbReference type="EMBL" id="KAK7516620.1"/>
    </source>
</evidence>
<keyword evidence="8" id="KW-1185">Reference proteome</keyword>
<evidence type="ECO:0000256" key="4">
    <source>
        <dbReference type="ARBA" id="ARBA00023004"/>
    </source>
</evidence>
<dbReference type="CDD" id="cd11070">
    <property type="entry name" value="CYP56-like"/>
    <property type="match status" value="1"/>
</dbReference>
<keyword evidence="5" id="KW-0560">Oxidoreductase</keyword>
<gene>
    <name evidence="7" type="ORF">IWZ03DRAFT_312571</name>
</gene>
<dbReference type="PRINTS" id="PR00385">
    <property type="entry name" value="P450"/>
</dbReference>
<dbReference type="InterPro" id="IPR017972">
    <property type="entry name" value="Cyt_P450_CS"/>
</dbReference>
<evidence type="ECO:0000256" key="5">
    <source>
        <dbReference type="RuleBase" id="RU000461"/>
    </source>
</evidence>
<comment type="caution">
    <text evidence="7">The sequence shown here is derived from an EMBL/GenBank/DDBJ whole genome shotgun (WGS) entry which is preliminary data.</text>
</comment>
<organism evidence="7 8">
    <name type="scientific">Phyllosticta citriasiana</name>
    <dbReference type="NCBI Taxonomy" id="595635"/>
    <lineage>
        <taxon>Eukaryota</taxon>
        <taxon>Fungi</taxon>
        <taxon>Dikarya</taxon>
        <taxon>Ascomycota</taxon>
        <taxon>Pezizomycotina</taxon>
        <taxon>Dothideomycetes</taxon>
        <taxon>Dothideomycetes incertae sedis</taxon>
        <taxon>Botryosphaeriales</taxon>
        <taxon>Phyllostictaceae</taxon>
        <taxon>Phyllosticta</taxon>
    </lineage>
</organism>
<evidence type="ECO:0000313" key="8">
    <source>
        <dbReference type="Proteomes" id="UP001363622"/>
    </source>
</evidence>
<comment type="cofactor">
    <cofactor evidence="1">
        <name>heme</name>
        <dbReference type="ChEBI" id="CHEBI:30413"/>
    </cofactor>
</comment>
<dbReference type="Pfam" id="PF00067">
    <property type="entry name" value="p450"/>
    <property type="match status" value="1"/>
</dbReference>
<dbReference type="InterPro" id="IPR036396">
    <property type="entry name" value="Cyt_P450_sf"/>
</dbReference>
<dbReference type="PROSITE" id="PS00086">
    <property type="entry name" value="CYTOCHROME_P450"/>
    <property type="match status" value="1"/>
</dbReference>
<keyword evidence="6" id="KW-1133">Transmembrane helix</keyword>
<sequence>MLSTIYTLAIIVLSYFLWNLIGLIKNIRVARTIGIPVVWSPVSTENPLWIICSKWVAPHIRRLPFGDWTDYSTIDWIWNERENGLRVLRKYGKVFAHVMPGQIVIHTADVTMVHRVLSDRRSFQKSFGAVSDMLDIYGPSVISRDGHEWQRHRRITTRSFGESVNRIAWSEAVRQTGQMIEIWSQDGRGFRSTVKDFTTLTLNVLIRAAYGVQYDFRDPSEKPLPNGHTKSYLECLREVLDLRNIVLLNIVPSFVFSFPWAPRRLRSLKASYKELERYLTESVEACRKTLDSSSNKSLNFVESLVRDNQATTSKSGGLGDKELHGNLFVWTLGGHETTANTLSFAFFLLAAFPTVQDWLFEDLDGIELDYESFPRLERCMAVMLETLRLFPTVALGSKTTGASPVPMQTMEGKTFIVPPHTSISPNLPTLQVLLEVWGPDSLTWRPARWLETDDGQLRKPIEGSFEPWSDGLRVCPGKKFAQVEFVAVVSRIFSRYKIEAVPEGDESAEDARERVWRAVNKTESGLTLKVENSERVAIRMFERGAASG</sequence>
<feature type="transmembrane region" description="Helical" evidence="6">
    <location>
        <begin position="6"/>
        <end position="24"/>
    </location>
</feature>
<comment type="similarity">
    <text evidence="2 5">Belongs to the cytochrome P450 family.</text>
</comment>
<proteinExistence type="inferred from homology"/>